<keyword evidence="8" id="KW-0479">Metal-binding</keyword>
<keyword evidence="5" id="KW-0963">Cytoplasm</keyword>
<dbReference type="Pfam" id="PF23230">
    <property type="entry name" value="zf-C2H2_13"/>
    <property type="match status" value="1"/>
</dbReference>
<feature type="compositionally biased region" description="Low complexity" evidence="13">
    <location>
        <begin position="486"/>
        <end position="503"/>
    </location>
</feature>
<evidence type="ECO:0000313" key="16">
    <source>
        <dbReference type="Proteomes" id="UP000516314"/>
    </source>
</evidence>
<keyword evidence="6" id="KW-0597">Phosphoprotein</keyword>
<dbReference type="GO" id="GO:0072344">
    <property type="term" value="P:rescue of stalled ribosome"/>
    <property type="evidence" value="ECO:0007669"/>
    <property type="project" value="InterPro"/>
</dbReference>
<evidence type="ECO:0000256" key="2">
    <source>
        <dbReference type="ARBA" id="ARBA00004496"/>
    </source>
</evidence>
<evidence type="ECO:0000256" key="13">
    <source>
        <dbReference type="SAM" id="MobiDB-lite"/>
    </source>
</evidence>
<keyword evidence="7" id="KW-0808">Transferase</keyword>
<gene>
    <name evidence="15" type="ORF">AT9943_LOCUS14288</name>
</gene>
<dbReference type="InterPro" id="IPR041888">
    <property type="entry name" value="RING-HC_ZNF598/HEL2"/>
</dbReference>
<feature type="region of interest" description="Disordered" evidence="13">
    <location>
        <begin position="648"/>
        <end position="812"/>
    </location>
</feature>
<feature type="compositionally biased region" description="Polar residues" evidence="13">
    <location>
        <begin position="465"/>
        <end position="477"/>
    </location>
</feature>
<keyword evidence="10" id="KW-0862">Zinc</keyword>
<evidence type="ECO:0000256" key="3">
    <source>
        <dbReference type="ARBA" id="ARBA00004906"/>
    </source>
</evidence>
<feature type="compositionally biased region" description="Low complexity" evidence="13">
    <location>
        <begin position="663"/>
        <end position="674"/>
    </location>
</feature>
<proteinExistence type="inferred from homology"/>
<feature type="compositionally biased region" description="Polar residues" evidence="13">
    <location>
        <begin position="522"/>
        <end position="540"/>
    </location>
</feature>
<feature type="compositionally biased region" description="Basic and acidic residues" evidence="13">
    <location>
        <begin position="648"/>
        <end position="661"/>
    </location>
</feature>
<dbReference type="PANTHER" id="PTHR22938">
    <property type="entry name" value="ZINC FINGER PROTEIN 598"/>
    <property type="match status" value="1"/>
</dbReference>
<comment type="pathway">
    <text evidence="3">Protein modification; protein ubiquitination.</text>
</comment>
<feature type="compositionally biased region" description="Polar residues" evidence="13">
    <location>
        <begin position="735"/>
        <end position="746"/>
    </location>
</feature>
<feature type="region of interest" description="Disordered" evidence="13">
    <location>
        <begin position="392"/>
        <end position="425"/>
    </location>
</feature>
<dbReference type="Proteomes" id="UP000516314">
    <property type="component" value="Chromosome 3"/>
</dbReference>
<reference evidence="15 16" key="1">
    <citation type="submission" date="2020-09" db="EMBL/GenBank/DDBJ databases">
        <authorList>
            <person name="Ashkenazy H."/>
        </authorList>
    </citation>
    <scope>NUCLEOTIDE SEQUENCE [LARGE SCALE GENOMIC DNA]</scope>
    <source>
        <strain evidence="16">cv. Cdm-0</strain>
    </source>
</reference>
<dbReference type="InterPro" id="IPR044288">
    <property type="entry name" value="ZNF598/HEL2"/>
</dbReference>
<feature type="region of interest" description="Disordered" evidence="13">
    <location>
        <begin position="300"/>
        <end position="326"/>
    </location>
</feature>
<dbReference type="GO" id="GO:0008270">
    <property type="term" value="F:zinc ion binding"/>
    <property type="evidence" value="ECO:0007669"/>
    <property type="project" value="UniProtKB-KW"/>
</dbReference>
<evidence type="ECO:0000259" key="14">
    <source>
        <dbReference type="PROSITE" id="PS50089"/>
    </source>
</evidence>
<feature type="region of interest" description="Disordered" evidence="13">
    <location>
        <begin position="341"/>
        <end position="372"/>
    </location>
</feature>
<dbReference type="GO" id="GO:0005737">
    <property type="term" value="C:cytoplasm"/>
    <property type="evidence" value="ECO:0007669"/>
    <property type="project" value="UniProtKB-SubCell"/>
</dbReference>
<accession>A0A7G2EW26</accession>
<dbReference type="SMART" id="SM00355">
    <property type="entry name" value="ZnF_C2H2"/>
    <property type="match status" value="4"/>
</dbReference>
<feature type="compositionally biased region" description="Polar residues" evidence="13">
    <location>
        <begin position="440"/>
        <end position="453"/>
    </location>
</feature>
<feature type="region of interest" description="Disordered" evidence="13">
    <location>
        <begin position="437"/>
        <end position="576"/>
    </location>
</feature>
<dbReference type="EC" id="2.3.2.27" evidence="4"/>
<evidence type="ECO:0000313" key="15">
    <source>
        <dbReference type="EMBL" id="CAD5326527.1"/>
    </source>
</evidence>
<protein>
    <recommendedName>
        <fullName evidence="4">RING-type E3 ubiquitin transferase</fullName>
        <ecNumber evidence="4">2.3.2.27</ecNumber>
    </recommendedName>
</protein>
<feature type="compositionally biased region" description="Polar residues" evidence="13">
    <location>
        <begin position="414"/>
        <end position="425"/>
    </location>
</feature>
<organism evidence="15 16">
    <name type="scientific">Arabidopsis thaliana</name>
    <name type="common">Mouse-ear cress</name>
    <dbReference type="NCBI Taxonomy" id="3702"/>
    <lineage>
        <taxon>Eukaryota</taxon>
        <taxon>Viridiplantae</taxon>
        <taxon>Streptophyta</taxon>
        <taxon>Embryophyta</taxon>
        <taxon>Tracheophyta</taxon>
        <taxon>Spermatophyta</taxon>
        <taxon>Magnoliopsida</taxon>
        <taxon>eudicotyledons</taxon>
        <taxon>Gunneridae</taxon>
        <taxon>Pentapetalae</taxon>
        <taxon>rosids</taxon>
        <taxon>malvids</taxon>
        <taxon>Brassicales</taxon>
        <taxon>Brassicaceae</taxon>
        <taxon>Camelineae</taxon>
        <taxon>Arabidopsis</taxon>
    </lineage>
</organism>
<dbReference type="InterPro" id="IPR001841">
    <property type="entry name" value="Znf_RING"/>
</dbReference>
<comment type="catalytic activity">
    <reaction evidence="1">
        <text>S-ubiquitinyl-[E2 ubiquitin-conjugating enzyme]-L-cysteine + [acceptor protein]-L-lysine = [E2 ubiquitin-conjugating enzyme]-L-cysteine + N(6)-ubiquitinyl-[acceptor protein]-L-lysine.</text>
        <dbReference type="EC" id="2.3.2.27"/>
    </reaction>
</comment>
<dbReference type="EMBL" id="LR881468">
    <property type="protein sequence ID" value="CAD5326527.1"/>
    <property type="molecule type" value="Genomic_DNA"/>
</dbReference>
<dbReference type="Pfam" id="PF13920">
    <property type="entry name" value="zf-C3HC4_3"/>
    <property type="match status" value="1"/>
</dbReference>
<dbReference type="AlphaFoldDB" id="A0A7G2EW26"/>
<sequence>MDDSCAVCADNLEWVAYGSCGHREVCSTCVVRLRFVLDDPRCCICKTESPIVFVTKALGDYTRTINDFSTFPSAPREGRVGAFWYHEDTQAFFDDLDQYRMIKAMCRLSCGVCDKTEDKPREGGPRHHRQRIKSVEQLKGHLYHKHKLHMCGLCLEGRKIFICEQKLYTRAQLNQHIQTGDSEVDGSESERGGFAGHPMCEFCRNPFYGDNELYTHMSTEHYTCHLCQRSQPGQYEYYKNYDDLEIHFRRDHFLCEDDSCLAKKFTVFQNESELKRHNAIEHGGKMSRSQRSAALQIPTSFRYSRGNDQENRRGRPRSFRREPGDEEYNLAVHAALRLSESEYSRQEPAPPPSSAPPGFSENNNIHVDDTDPLIQPMESLSTTDMEPSSRYLQAVGSFGGGGSRLGESAFPPLSGQQSSGQNVESLPTNTMAARLRRQTNRTSTASAIASPSQGWPVINRGPGQASITSGGNHSSSGWPAIGRTPVQASSSSVQSRSHNRVSQPRPLASAVPQAARNANRIPHSSSAPNLSDTRSLQPSHSDFPPVSSAVVQNRKTSSTTTQGSSNTQPPPDVQSANKSLIEKMRSALGHDEDVFVAFRNISGQYRQGSIDAKTYLEYVQGYGLSHLVIDLARLCPDPKRQKELIDTHNASLREEDSKDNGRSAAQSSSQPKESQSSKKNKGKAVKVVDPKETLADNFMDTVRRLQSSQNPQEEEEEAISNDKNTYRSDKGKSQVVGTDSSSTGSKQQRKKTSKFHRVRLGDGSMAALLDLNNCTRESEQESKDSNSNSNQNQTGGLPVRGVWRKGGTNLFS</sequence>
<dbReference type="InterPro" id="IPR056437">
    <property type="entry name" value="Znf-C2H2_ZNF598/HEL2"/>
</dbReference>
<dbReference type="CDD" id="cd16615">
    <property type="entry name" value="RING-HC_ZNF598"/>
    <property type="match status" value="1"/>
</dbReference>
<dbReference type="InterPro" id="IPR013087">
    <property type="entry name" value="Znf_C2H2_type"/>
</dbReference>
<evidence type="ECO:0000256" key="8">
    <source>
        <dbReference type="ARBA" id="ARBA00022723"/>
    </source>
</evidence>
<dbReference type="PROSITE" id="PS00028">
    <property type="entry name" value="ZINC_FINGER_C2H2_1"/>
    <property type="match status" value="1"/>
</dbReference>
<feature type="domain" description="RING-type" evidence="14">
    <location>
        <begin position="5"/>
        <end position="46"/>
    </location>
</feature>
<dbReference type="GO" id="GO:0061630">
    <property type="term" value="F:ubiquitin protein ligase activity"/>
    <property type="evidence" value="ECO:0007669"/>
    <property type="project" value="UniProtKB-EC"/>
</dbReference>
<feature type="compositionally biased region" description="Basic residues" evidence="13">
    <location>
        <begin position="747"/>
        <end position="758"/>
    </location>
</feature>
<dbReference type="PROSITE" id="PS50089">
    <property type="entry name" value="ZF_RING_2"/>
    <property type="match status" value="1"/>
</dbReference>
<evidence type="ECO:0000256" key="6">
    <source>
        <dbReference type="ARBA" id="ARBA00022553"/>
    </source>
</evidence>
<dbReference type="Pfam" id="PF23202">
    <property type="entry name" value="PAH_ZNF598"/>
    <property type="match status" value="1"/>
</dbReference>
<feature type="compositionally biased region" description="Low complexity" evidence="13">
    <location>
        <begin position="556"/>
        <end position="567"/>
    </location>
</feature>
<evidence type="ECO:0000256" key="1">
    <source>
        <dbReference type="ARBA" id="ARBA00000900"/>
    </source>
</evidence>
<comment type="similarity">
    <text evidence="11">Belongs to the ZNF598/HEL2 family.</text>
</comment>
<evidence type="ECO:0000256" key="12">
    <source>
        <dbReference type="PROSITE-ProRule" id="PRU00175"/>
    </source>
</evidence>
<evidence type="ECO:0000256" key="5">
    <source>
        <dbReference type="ARBA" id="ARBA00022490"/>
    </source>
</evidence>
<evidence type="ECO:0000256" key="9">
    <source>
        <dbReference type="ARBA" id="ARBA00022771"/>
    </source>
</evidence>
<evidence type="ECO:0000256" key="11">
    <source>
        <dbReference type="ARBA" id="ARBA00035113"/>
    </source>
</evidence>
<feature type="compositionally biased region" description="Basic and acidic residues" evidence="13">
    <location>
        <begin position="305"/>
        <end position="323"/>
    </location>
</feature>
<dbReference type="PANTHER" id="PTHR22938:SF0">
    <property type="entry name" value="E3 UBIQUITIN-PROTEIN LIGASE ZNF598"/>
    <property type="match status" value="1"/>
</dbReference>
<name>A0A7G2EW26_ARATH</name>
<comment type="subcellular location">
    <subcellularLocation>
        <location evidence="2">Cytoplasm</location>
    </subcellularLocation>
</comment>
<keyword evidence="9 12" id="KW-0863">Zinc-finger</keyword>
<evidence type="ECO:0000256" key="4">
    <source>
        <dbReference type="ARBA" id="ARBA00012483"/>
    </source>
</evidence>
<evidence type="ECO:0000256" key="7">
    <source>
        <dbReference type="ARBA" id="ARBA00022679"/>
    </source>
</evidence>
<dbReference type="InterPro" id="IPR057634">
    <property type="entry name" value="PAH_ZNF598/HEL2"/>
</dbReference>
<evidence type="ECO:0000256" key="10">
    <source>
        <dbReference type="ARBA" id="ARBA00022833"/>
    </source>
</evidence>